<dbReference type="InterPro" id="IPR000917">
    <property type="entry name" value="Sulfatase_N"/>
</dbReference>
<organism evidence="4 5">
    <name type="scientific">Saliphagus infecundisoli</name>
    <dbReference type="NCBI Taxonomy" id="1849069"/>
    <lineage>
        <taxon>Archaea</taxon>
        <taxon>Methanobacteriati</taxon>
        <taxon>Methanobacteriota</taxon>
        <taxon>Stenosarchaea group</taxon>
        <taxon>Halobacteria</taxon>
        <taxon>Halobacteriales</taxon>
        <taxon>Natrialbaceae</taxon>
        <taxon>Saliphagus</taxon>
    </lineage>
</organism>
<dbReference type="Proteomes" id="UP001595925">
    <property type="component" value="Unassembled WGS sequence"/>
</dbReference>
<dbReference type="InterPro" id="IPR050738">
    <property type="entry name" value="Sulfatase"/>
</dbReference>
<dbReference type="InterPro" id="IPR017850">
    <property type="entry name" value="Alkaline_phosphatase_core_sf"/>
</dbReference>
<dbReference type="PANTHER" id="PTHR42693">
    <property type="entry name" value="ARYLSULFATASE FAMILY MEMBER"/>
    <property type="match status" value="1"/>
</dbReference>
<dbReference type="Pfam" id="PF00884">
    <property type="entry name" value="Sulfatase"/>
    <property type="match status" value="1"/>
</dbReference>
<feature type="region of interest" description="Disordered" evidence="2">
    <location>
        <begin position="1"/>
        <end position="23"/>
    </location>
</feature>
<dbReference type="PANTHER" id="PTHR42693:SF33">
    <property type="entry name" value="ARYLSULFATASE"/>
    <property type="match status" value="1"/>
</dbReference>
<comment type="caution">
    <text evidence="4">The sequence shown here is derived from an EMBL/GenBank/DDBJ whole genome shotgun (WGS) entry which is preliminary data.</text>
</comment>
<keyword evidence="5" id="KW-1185">Reference proteome</keyword>
<name>A0ABD5QIY8_9EURY</name>
<accession>A0ABD5QIY8</accession>
<dbReference type="AlphaFoldDB" id="A0ABD5QIY8"/>
<comment type="similarity">
    <text evidence="1">Belongs to the sulfatase family.</text>
</comment>
<evidence type="ECO:0000313" key="5">
    <source>
        <dbReference type="Proteomes" id="UP001595925"/>
    </source>
</evidence>
<dbReference type="RefSeq" id="WP_224828181.1">
    <property type="nucleotide sequence ID" value="NZ_JAIVEF010000004.1"/>
</dbReference>
<dbReference type="SUPFAM" id="SSF53649">
    <property type="entry name" value="Alkaline phosphatase-like"/>
    <property type="match status" value="1"/>
</dbReference>
<feature type="domain" description="Sulfatase N-terminal" evidence="3">
    <location>
        <begin position="29"/>
        <end position="327"/>
    </location>
</feature>
<evidence type="ECO:0000256" key="1">
    <source>
        <dbReference type="ARBA" id="ARBA00008779"/>
    </source>
</evidence>
<reference evidence="4 5" key="1">
    <citation type="journal article" date="2019" name="Int. J. Syst. Evol. Microbiol.">
        <title>The Global Catalogue of Microorganisms (GCM) 10K type strain sequencing project: providing services to taxonomists for standard genome sequencing and annotation.</title>
        <authorList>
            <consortium name="The Broad Institute Genomics Platform"/>
            <consortium name="The Broad Institute Genome Sequencing Center for Infectious Disease"/>
            <person name="Wu L."/>
            <person name="Ma J."/>
        </authorList>
    </citation>
    <scope>NUCLEOTIDE SEQUENCE [LARGE SCALE GENOMIC DNA]</scope>
    <source>
        <strain evidence="4 5">CGMCC 1.15824</strain>
    </source>
</reference>
<evidence type="ECO:0000313" key="4">
    <source>
        <dbReference type="EMBL" id="MFC4989766.1"/>
    </source>
</evidence>
<gene>
    <name evidence="4" type="ORF">ACFPFO_18785</name>
</gene>
<proteinExistence type="inferred from homology"/>
<dbReference type="EMBL" id="JBHSJG010000054">
    <property type="protein sequence ID" value="MFC4989766.1"/>
    <property type="molecule type" value="Genomic_DNA"/>
</dbReference>
<protein>
    <submittedName>
        <fullName evidence="4">Sulfatase-like hydrolase/transferase</fullName>
    </submittedName>
</protein>
<evidence type="ECO:0000259" key="3">
    <source>
        <dbReference type="Pfam" id="PF00884"/>
    </source>
</evidence>
<sequence length="436" mass="47575">MTSNTPTGVENAGIAGDGTVSGDSPGDRPNLLLVCVDCLRQDLVVTDRTETPFLDDLRERGTECTSMYATATTTTPAVASLLTGSYAERNGIHSLRRGRLAEGVDFLPEVLGERGWHTEGMVTGPLVPETGLDRGFDAYRCRGEDESVFGAWRERATARLGALPEPFAAVVHLWELHEDVIVPSAYDRKGYGGTPYERALSALDREIEALVDSVPDDTVVAVVGDHGESITHRHNPLRLAAKSVRDALKYYGGIDTRRAVRRINRRLEDLGPDVADHFLENGHGENVFDFTTNVPFILAGPGVEPATVDAQVRAIDVLPTLLSALGVEPAGDGEAIRPREGVTDRPAYLRACGASLRGERNWARAVRDGDAKLVTYPGREWPPELYDLEADPRELSPVDDPETEARLAELLPERGVDPTDVEDLEIDDHLRALGYR</sequence>
<dbReference type="Gene3D" id="3.40.720.10">
    <property type="entry name" value="Alkaline Phosphatase, subunit A"/>
    <property type="match status" value="2"/>
</dbReference>
<evidence type="ECO:0000256" key="2">
    <source>
        <dbReference type="SAM" id="MobiDB-lite"/>
    </source>
</evidence>